<name>A0ABR3DB91_NEUIN</name>
<keyword evidence="2" id="KW-1185">Reference proteome</keyword>
<sequence length="53" mass="5938">MRGPPESNVVAYKRLYVGVKYFCWYMRNVGSFQGKMYGVGSEAPDCPSLVDSP</sequence>
<evidence type="ECO:0000313" key="1">
    <source>
        <dbReference type="EMBL" id="KAL0469946.1"/>
    </source>
</evidence>
<comment type="caution">
    <text evidence="1">The sequence shown here is derived from an EMBL/GenBank/DDBJ whole genome shotgun (WGS) entry which is preliminary data.</text>
</comment>
<reference evidence="1 2" key="1">
    <citation type="submission" date="2023-09" db="EMBL/GenBank/DDBJ databases">
        <title>Multi-omics analysis of a traditional fermented food reveals byproduct-associated fungal strains for waste-to-food upcycling.</title>
        <authorList>
            <consortium name="Lawrence Berkeley National Laboratory"/>
            <person name="Rekdal V.M."/>
            <person name="Villalobos-Escobedo J.M."/>
            <person name="Rodriguez-Valeron N."/>
            <person name="Garcia M.O."/>
            <person name="Vasquez D.P."/>
            <person name="Damayanti I."/>
            <person name="Sorensen P.M."/>
            <person name="Baidoo E.E."/>
            <person name="De Carvalho A.C."/>
            <person name="Riley R."/>
            <person name="Lipzen A."/>
            <person name="He G."/>
            <person name="Yan M."/>
            <person name="Haridas S."/>
            <person name="Daum C."/>
            <person name="Yoshinaga Y."/>
            <person name="Ng V."/>
            <person name="Grigoriev I.V."/>
            <person name="Munk R."/>
            <person name="Nuraida L."/>
            <person name="Wijaya C.H."/>
            <person name="Morales P.-C."/>
            <person name="Keasling J.D."/>
        </authorList>
    </citation>
    <scope>NUCLEOTIDE SEQUENCE [LARGE SCALE GENOMIC DNA]</scope>
    <source>
        <strain evidence="1 2">FGSC 2613</strain>
    </source>
</reference>
<proteinExistence type="predicted"/>
<dbReference type="EMBL" id="JAVLET010000005">
    <property type="protein sequence ID" value="KAL0469946.1"/>
    <property type="molecule type" value="Genomic_DNA"/>
</dbReference>
<evidence type="ECO:0000313" key="2">
    <source>
        <dbReference type="Proteomes" id="UP001451303"/>
    </source>
</evidence>
<dbReference type="Proteomes" id="UP001451303">
    <property type="component" value="Unassembled WGS sequence"/>
</dbReference>
<organism evidence="1 2">
    <name type="scientific">Neurospora intermedia</name>
    <dbReference type="NCBI Taxonomy" id="5142"/>
    <lineage>
        <taxon>Eukaryota</taxon>
        <taxon>Fungi</taxon>
        <taxon>Dikarya</taxon>
        <taxon>Ascomycota</taxon>
        <taxon>Pezizomycotina</taxon>
        <taxon>Sordariomycetes</taxon>
        <taxon>Sordariomycetidae</taxon>
        <taxon>Sordariales</taxon>
        <taxon>Sordariaceae</taxon>
        <taxon>Neurospora</taxon>
    </lineage>
</organism>
<protein>
    <submittedName>
        <fullName evidence="1">Uncharacterized protein</fullName>
    </submittedName>
</protein>
<gene>
    <name evidence="1" type="ORF">QR685DRAFT_554723</name>
</gene>
<accession>A0ABR3DB91</accession>